<reference evidence="22" key="1">
    <citation type="journal article" date="2022" name="DNA Res.">
        <title>Genome analysis of five recently described species of the CUG-Ser clade uncovers Candida theae as a new hybrid lineage with pathogenic potential in the Candida parapsilosis species complex.</title>
        <authorList>
            <person name="Mixao V."/>
            <person name="Del Olmo V."/>
            <person name="Hegedusova E."/>
            <person name="Saus E."/>
            <person name="Pryszcz L."/>
            <person name="Cillingova A."/>
            <person name="Nosek J."/>
            <person name="Gabaldon T."/>
        </authorList>
    </citation>
    <scope>NUCLEOTIDE SEQUENCE</scope>
    <source>
        <strain evidence="22">CBS 10844</strain>
    </source>
</reference>
<dbReference type="InterPro" id="IPR006896">
    <property type="entry name" value="Sec23/24_trunk_dom"/>
</dbReference>
<keyword evidence="9 16" id="KW-0862">Zinc</keyword>
<comment type="function">
    <text evidence="15 16">Component of the coat protein complex II (COPII) which promotes the formation of transport vesicles from the endoplasmic reticulum (ER). The coat has two main functions, the physical deformation of the endoplasmic reticulum membrane into vesicles and the selection of cargo molecules.</text>
</comment>
<dbReference type="PANTHER" id="PTHR11141">
    <property type="entry name" value="PROTEIN TRANSPORT PROTEIN SEC23"/>
    <property type="match status" value="1"/>
</dbReference>
<evidence type="ECO:0000256" key="6">
    <source>
        <dbReference type="ARBA" id="ARBA00022490"/>
    </source>
</evidence>
<evidence type="ECO:0000256" key="5">
    <source>
        <dbReference type="ARBA" id="ARBA00022448"/>
    </source>
</evidence>
<dbReference type="GO" id="GO:0005096">
    <property type="term" value="F:GTPase activator activity"/>
    <property type="evidence" value="ECO:0007669"/>
    <property type="project" value="TreeGrafter"/>
</dbReference>
<dbReference type="SUPFAM" id="SSF82919">
    <property type="entry name" value="Zn-finger domain of Sec23/24"/>
    <property type="match status" value="1"/>
</dbReference>
<evidence type="ECO:0000256" key="15">
    <source>
        <dbReference type="ARBA" id="ARBA00025471"/>
    </source>
</evidence>
<accession>A0AAI9T114</accession>
<comment type="caution">
    <text evidence="22">The sequence shown here is derived from an EMBL/GenBank/DDBJ whole genome shotgun (WGS) entry which is preliminary data.</text>
</comment>
<dbReference type="InterPro" id="IPR006895">
    <property type="entry name" value="Znf_Sec23_Sec24"/>
</dbReference>
<keyword evidence="11 16" id="KW-0653">Protein transport</keyword>
<evidence type="ECO:0000256" key="12">
    <source>
        <dbReference type="ARBA" id="ARBA00023034"/>
    </source>
</evidence>
<keyword evidence="5 16" id="KW-0813">Transport</keyword>
<feature type="domain" description="Sec23/Sec24 helical" evidence="20">
    <location>
        <begin position="554"/>
        <end position="660"/>
    </location>
</feature>
<keyword evidence="7 16" id="KW-0479">Metal-binding</keyword>
<evidence type="ECO:0000259" key="19">
    <source>
        <dbReference type="Pfam" id="PF04811"/>
    </source>
</evidence>
<dbReference type="Gene3D" id="3.40.50.410">
    <property type="entry name" value="von Willebrand factor, type A domain"/>
    <property type="match status" value="1"/>
</dbReference>
<protein>
    <recommendedName>
        <fullName evidence="4 16">Protein transport protein SEC23</fullName>
    </recommendedName>
</protein>
<dbReference type="AlphaFoldDB" id="A0AAI9T114"/>
<evidence type="ECO:0000313" key="23">
    <source>
        <dbReference type="Proteomes" id="UP001202479"/>
    </source>
</evidence>
<dbReference type="Pfam" id="PF04811">
    <property type="entry name" value="Sec23_trunk"/>
    <property type="match status" value="1"/>
</dbReference>
<dbReference type="Pfam" id="PF04810">
    <property type="entry name" value="zf-Sec23_Sec24"/>
    <property type="match status" value="1"/>
</dbReference>
<dbReference type="GO" id="GO:0070971">
    <property type="term" value="C:endoplasmic reticulum exit site"/>
    <property type="evidence" value="ECO:0007669"/>
    <property type="project" value="TreeGrafter"/>
</dbReference>
<dbReference type="SUPFAM" id="SSF81995">
    <property type="entry name" value="beta-sandwich domain of Sec23/24"/>
    <property type="match status" value="1"/>
</dbReference>
<dbReference type="RefSeq" id="XP_049182200.1">
    <property type="nucleotide sequence ID" value="XM_049326512.1"/>
</dbReference>
<organism evidence="22 23">
    <name type="scientific">Candida oxycetoniae</name>
    <dbReference type="NCBI Taxonomy" id="497107"/>
    <lineage>
        <taxon>Eukaryota</taxon>
        <taxon>Fungi</taxon>
        <taxon>Dikarya</taxon>
        <taxon>Ascomycota</taxon>
        <taxon>Saccharomycotina</taxon>
        <taxon>Pichiomycetes</taxon>
        <taxon>Debaryomycetaceae</taxon>
        <taxon>Candida/Lodderomyces clade</taxon>
        <taxon>Candida</taxon>
    </lineage>
</organism>
<dbReference type="SUPFAM" id="SSF82754">
    <property type="entry name" value="C-terminal, gelsolin-like domain of Sec23/24"/>
    <property type="match status" value="1"/>
</dbReference>
<evidence type="ECO:0000256" key="4">
    <source>
        <dbReference type="ARBA" id="ARBA00021212"/>
    </source>
</evidence>
<feature type="domain" description="Gelsolin-like" evidence="17">
    <location>
        <begin position="687"/>
        <end position="776"/>
    </location>
</feature>
<dbReference type="GO" id="GO:0006886">
    <property type="term" value="P:intracellular protein transport"/>
    <property type="evidence" value="ECO:0007669"/>
    <property type="project" value="InterPro"/>
</dbReference>
<dbReference type="InterPro" id="IPR007123">
    <property type="entry name" value="Gelsolin-like_dom"/>
</dbReference>
<evidence type="ECO:0000259" key="18">
    <source>
        <dbReference type="Pfam" id="PF04810"/>
    </source>
</evidence>
<dbReference type="FunFam" id="3.40.20.10:FF:000041">
    <property type="entry name" value="Protein transport protein SEC23"/>
    <property type="match status" value="1"/>
</dbReference>
<comment type="similarity">
    <text evidence="3 16">Belongs to the SEC23/SEC24 family. SEC23 subfamily.</text>
</comment>
<dbReference type="Pfam" id="PF00626">
    <property type="entry name" value="Gelsolin"/>
    <property type="match status" value="1"/>
</dbReference>
<gene>
    <name evidence="22" type="ORF">KGF56_000586</name>
</gene>
<evidence type="ECO:0000256" key="8">
    <source>
        <dbReference type="ARBA" id="ARBA00022824"/>
    </source>
</evidence>
<dbReference type="Gene3D" id="1.20.120.730">
    <property type="entry name" value="Sec23/Sec24 helical domain"/>
    <property type="match status" value="1"/>
</dbReference>
<dbReference type="Gene3D" id="3.40.20.10">
    <property type="entry name" value="Severin"/>
    <property type="match status" value="1"/>
</dbReference>
<evidence type="ECO:0000259" key="17">
    <source>
        <dbReference type="Pfam" id="PF00626"/>
    </source>
</evidence>
<dbReference type="SUPFAM" id="SSF53300">
    <property type="entry name" value="vWA-like"/>
    <property type="match status" value="1"/>
</dbReference>
<dbReference type="Pfam" id="PF04815">
    <property type="entry name" value="Sec23_helical"/>
    <property type="match status" value="1"/>
</dbReference>
<dbReference type="Pfam" id="PF08033">
    <property type="entry name" value="Sec23_BS"/>
    <property type="match status" value="1"/>
</dbReference>
<evidence type="ECO:0000256" key="16">
    <source>
        <dbReference type="RuleBase" id="RU365030"/>
    </source>
</evidence>
<keyword evidence="6 16" id="KW-0963">Cytoplasm</keyword>
<dbReference type="GO" id="GO:0008270">
    <property type="term" value="F:zinc ion binding"/>
    <property type="evidence" value="ECO:0007669"/>
    <property type="project" value="InterPro"/>
</dbReference>
<evidence type="ECO:0000256" key="14">
    <source>
        <dbReference type="ARBA" id="ARBA00023329"/>
    </source>
</evidence>
<evidence type="ECO:0000256" key="3">
    <source>
        <dbReference type="ARBA" id="ARBA00009210"/>
    </source>
</evidence>
<feature type="domain" description="Sec23/Sec24 beta-sandwich" evidence="21">
    <location>
        <begin position="437"/>
        <end position="540"/>
    </location>
</feature>
<dbReference type="SUPFAM" id="SSF81811">
    <property type="entry name" value="Helical domain of Sec23/24"/>
    <property type="match status" value="1"/>
</dbReference>
<dbReference type="GO" id="GO:0030127">
    <property type="term" value="C:COPII vesicle coat"/>
    <property type="evidence" value="ECO:0007669"/>
    <property type="project" value="InterPro"/>
</dbReference>
<evidence type="ECO:0000259" key="21">
    <source>
        <dbReference type="Pfam" id="PF08033"/>
    </source>
</evidence>
<keyword evidence="13 16" id="KW-0472">Membrane</keyword>
<feature type="domain" description="Sec23/Sec24 trunk" evidence="19">
    <location>
        <begin position="122"/>
        <end position="423"/>
    </location>
</feature>
<dbReference type="GeneID" id="73378203"/>
<dbReference type="InterPro" id="IPR037364">
    <property type="entry name" value="Sec23"/>
</dbReference>
<feature type="domain" description="Zinc finger Sec23/Sec24-type" evidence="18">
    <location>
        <begin position="55"/>
        <end position="91"/>
    </location>
</feature>
<dbReference type="GO" id="GO:0005789">
    <property type="term" value="C:endoplasmic reticulum membrane"/>
    <property type="evidence" value="ECO:0007669"/>
    <property type="project" value="UniProtKB-SubCell"/>
</dbReference>
<dbReference type="PANTHER" id="PTHR11141:SF0">
    <property type="entry name" value="PROTEIN TRANSPORT PROTEIN SEC23"/>
    <property type="match status" value="1"/>
</dbReference>
<keyword evidence="8 16" id="KW-0256">Endoplasmic reticulum</keyword>
<evidence type="ECO:0000256" key="9">
    <source>
        <dbReference type="ARBA" id="ARBA00022833"/>
    </source>
</evidence>
<dbReference type="InterPro" id="IPR006900">
    <property type="entry name" value="Sec23/24_helical_dom"/>
</dbReference>
<dbReference type="InterPro" id="IPR012990">
    <property type="entry name" value="Beta-sandwich_Sec23_24"/>
</dbReference>
<evidence type="ECO:0000256" key="1">
    <source>
        <dbReference type="ARBA" id="ARBA00004299"/>
    </source>
</evidence>
<comment type="subcellular location">
    <subcellularLocation>
        <location evidence="16">Cytoplasm</location>
    </subcellularLocation>
    <subcellularLocation>
        <location evidence="1 16">Cytoplasmic vesicle</location>
        <location evidence="1 16">COPII-coated vesicle membrane</location>
        <topology evidence="1 16">Peripheral membrane protein</topology>
        <orientation evidence="1 16">Cytoplasmic side</orientation>
    </subcellularLocation>
    <subcellularLocation>
        <location evidence="2 16">Endoplasmic reticulum membrane</location>
        <topology evidence="2 16">Peripheral membrane protein</topology>
        <orientation evidence="2 16">Cytoplasmic side</orientation>
    </subcellularLocation>
    <subcellularLocation>
        <location evidence="16">Golgi apparatus membrane</location>
        <topology evidence="16">Peripheral membrane protein</topology>
        <orientation evidence="16">Cytoplasmic side</orientation>
    </subcellularLocation>
</comment>
<dbReference type="Gene3D" id="2.30.30.380">
    <property type="entry name" value="Zn-finger domain of Sec23/24"/>
    <property type="match status" value="1"/>
</dbReference>
<evidence type="ECO:0000256" key="11">
    <source>
        <dbReference type="ARBA" id="ARBA00022927"/>
    </source>
</evidence>
<evidence type="ECO:0000259" key="20">
    <source>
        <dbReference type="Pfam" id="PF04815"/>
    </source>
</evidence>
<dbReference type="GO" id="GO:0000139">
    <property type="term" value="C:Golgi membrane"/>
    <property type="evidence" value="ECO:0007669"/>
    <property type="project" value="UniProtKB-SubCell"/>
</dbReference>
<evidence type="ECO:0000256" key="13">
    <source>
        <dbReference type="ARBA" id="ARBA00023136"/>
    </source>
</evidence>
<dbReference type="InterPro" id="IPR036180">
    <property type="entry name" value="Gelsolin-like_dom_sf"/>
</dbReference>
<dbReference type="EMBL" id="JAHUZD010000023">
    <property type="protein sequence ID" value="KAI3406455.2"/>
    <property type="molecule type" value="Genomic_DNA"/>
</dbReference>
<keyword evidence="23" id="KW-1185">Reference proteome</keyword>
<proteinExistence type="inferred from homology"/>
<dbReference type="InterPro" id="IPR036465">
    <property type="entry name" value="vWFA_dom_sf"/>
</dbReference>
<evidence type="ECO:0000256" key="7">
    <source>
        <dbReference type="ARBA" id="ARBA00022723"/>
    </source>
</evidence>
<name>A0AAI9T114_9ASCO</name>
<dbReference type="InterPro" id="IPR036175">
    <property type="entry name" value="Sec23/24_helical_dom_sf"/>
</dbReference>
<keyword evidence="12 16" id="KW-0333">Golgi apparatus</keyword>
<evidence type="ECO:0000313" key="22">
    <source>
        <dbReference type="EMBL" id="KAI3406455.2"/>
    </source>
</evidence>
<sequence length="824" mass="92204">MEFENREDRDGIRLSWSSVAKSKLQHQRNVIPLGALYTPLNDKSQVELLDTSLLVACRSCRSILNPFVSVANDGQLWTCQFCGVSNQLAPSFDSNGEQIFHPSLTPEFTCVEYETGKKSSLPPVFLYIVDTCFEGDDRETAFAQLKESLVISLSILPEDALVGFITFGKHVKIHDLASNDNLSYTFNGNKTYTLEQLRSSLGILGAGLSAAGINQAMGSAIHNNNNNNSSSGSSPIGSVGKRFLQPVGLVEYQLTSIIENLVPNLFSRDTFNERPERATGSAINVAALLLRAIFADAHLTGGHLMVFTSGVCTLGPGRIVDRELKVPMRSHHDIIKSYTTTIQAPSVSSKTKTDISLFKLAKKFYGGLAKILNNLGFSCDFFIGSYDQVGLFEMDEICYKTGGSVVLSDSFSTAIFKQSFTKFFKKQHDYNEYLDMGFNSTLEVKVCSDLKVEGLVGQATALPYNRTNPINERMISQTEIGEAKTNSWKLCSVNPQSTFAVYFEKLDSTTTNPTCIQYLFHYQHPNGDMRLRVTTVAINVIPDSDSLNLELGFDQEAAVVLIAREAIIKLQIDSTNDKKFVSSNSLSKSLDQTLIDFCTRFGVFTIGRMDSFRLSNAFSLFPQFIYHLKRSPFIDVFNSSPDETSYIRHIFMHEDLSNSLLMIQPSLLSYDINTWGSVIDDETGETVNEPEPVLLDSISLGHSKILLLDTFFQILIYHGSQVAEWRKAGYHEQEEYEYFNEFLKAPKREALELLTDRFPLPRFIDCDEGGSQARFLMAKLNPSTSYAVNVNHYYGYGERLDVFTDDVSLQSYMDHIQRVVTSKK</sequence>
<dbReference type="InterPro" id="IPR029006">
    <property type="entry name" value="ADF-H/Gelsolin-like_dom_sf"/>
</dbReference>
<evidence type="ECO:0000256" key="10">
    <source>
        <dbReference type="ARBA" id="ARBA00022892"/>
    </source>
</evidence>
<dbReference type="Gene3D" id="2.60.40.1670">
    <property type="entry name" value="beta-sandwich domain of Sec23/24"/>
    <property type="match status" value="1"/>
</dbReference>
<dbReference type="Proteomes" id="UP001202479">
    <property type="component" value="Unassembled WGS sequence"/>
</dbReference>
<dbReference type="InterPro" id="IPR036174">
    <property type="entry name" value="Znf_Sec23_Sec24_sf"/>
</dbReference>
<keyword evidence="10 16" id="KW-0931">ER-Golgi transport</keyword>
<dbReference type="GO" id="GO:0090110">
    <property type="term" value="P:COPII-coated vesicle cargo loading"/>
    <property type="evidence" value="ECO:0007669"/>
    <property type="project" value="TreeGrafter"/>
</dbReference>
<keyword evidence="14 16" id="KW-0968">Cytoplasmic vesicle</keyword>
<evidence type="ECO:0000256" key="2">
    <source>
        <dbReference type="ARBA" id="ARBA00004397"/>
    </source>
</evidence>